<evidence type="ECO:0000256" key="1">
    <source>
        <dbReference type="SAM" id="MobiDB-lite"/>
    </source>
</evidence>
<reference evidence="2" key="1">
    <citation type="submission" date="2019-11" db="EMBL/GenBank/DDBJ databases">
        <authorList>
            <person name="Liu Y."/>
            <person name="Hou J."/>
            <person name="Li T.-Q."/>
            <person name="Guan C.-H."/>
            <person name="Wu X."/>
            <person name="Wu H.-Z."/>
            <person name="Ling F."/>
            <person name="Zhang R."/>
            <person name="Shi X.-G."/>
            <person name="Ren J.-P."/>
            <person name="Chen E.-F."/>
            <person name="Sun J.-M."/>
        </authorList>
    </citation>
    <scope>NUCLEOTIDE SEQUENCE</scope>
    <source>
        <strain evidence="2">Adult_tree_wgs_1</strain>
        <tissue evidence="2">Leaves</tissue>
    </source>
</reference>
<organism evidence="2 3">
    <name type="scientific">Rhododendron simsii</name>
    <name type="common">Sims's rhododendron</name>
    <dbReference type="NCBI Taxonomy" id="118357"/>
    <lineage>
        <taxon>Eukaryota</taxon>
        <taxon>Viridiplantae</taxon>
        <taxon>Streptophyta</taxon>
        <taxon>Embryophyta</taxon>
        <taxon>Tracheophyta</taxon>
        <taxon>Spermatophyta</taxon>
        <taxon>Magnoliopsida</taxon>
        <taxon>eudicotyledons</taxon>
        <taxon>Gunneridae</taxon>
        <taxon>Pentapetalae</taxon>
        <taxon>asterids</taxon>
        <taxon>Ericales</taxon>
        <taxon>Ericaceae</taxon>
        <taxon>Ericoideae</taxon>
        <taxon>Rhodoreae</taxon>
        <taxon>Rhododendron</taxon>
    </lineage>
</organism>
<accession>A0A834LZH2</accession>
<keyword evidence="3" id="KW-1185">Reference proteome</keyword>
<evidence type="ECO:0008006" key="4">
    <source>
        <dbReference type="Google" id="ProtNLM"/>
    </source>
</evidence>
<sequence>MACDILVGSSSSSSSSSAQLVSPNLPPEEAEEEEKQNLVCIIIAVADAYRYDKFDWYAFDVSNDPYHNQPRPSGLDLPLPPALSPMYTRLPDHLLPFHHDDVYGPVDQIKPIATRCTDVGRGWTILGTENNNKQQLDTMLFRIRKEKLGNSVECINLGSCSGDGAGIYGTEWKRVADLPAPVSRFPTCLVLRGKLYCLSGLTQLSRQYTGVKKPWIMAYDPSVEKWEPLPDPPHFPRYHPMFTAAIDGGGQWGPCIVVPCDRLLQIYRVDKKCWDLKRFDWDPIFGFPLGEFVSPNSNAGIAVAVETKLYWYMAYEQCLVGYDLETEQWFQGHLPMHNHGDYLPGPLDSFRDRHSPPSLAHLGFDGVANKFCLSWVSHLPPCPKTEEEIEEEEDECLKEEDDDDCISRLHCLKVRVVIGNNATPQTGSFNLEVSIISCQSYSVDGTKVFRGAMLV</sequence>
<dbReference type="AlphaFoldDB" id="A0A834LZH2"/>
<name>A0A834LZH2_RHOSS</name>
<dbReference type="InterPro" id="IPR015915">
    <property type="entry name" value="Kelch-typ_b-propeller"/>
</dbReference>
<gene>
    <name evidence="2" type="ORF">RHSIM_Rhsim01G0094200</name>
</gene>
<evidence type="ECO:0000313" key="3">
    <source>
        <dbReference type="Proteomes" id="UP000626092"/>
    </source>
</evidence>
<dbReference type="Proteomes" id="UP000626092">
    <property type="component" value="Unassembled WGS sequence"/>
</dbReference>
<protein>
    <recommendedName>
        <fullName evidence="4">Galactose oxidase/kelch repeat superfamily protein</fullName>
    </recommendedName>
</protein>
<dbReference type="OrthoDB" id="1483698at2759"/>
<dbReference type="Gene3D" id="2.120.10.80">
    <property type="entry name" value="Kelch-type beta propeller"/>
    <property type="match status" value="1"/>
</dbReference>
<proteinExistence type="predicted"/>
<dbReference type="EMBL" id="WJXA01000001">
    <property type="protein sequence ID" value="KAF7154065.1"/>
    <property type="molecule type" value="Genomic_DNA"/>
</dbReference>
<dbReference type="SUPFAM" id="SSF117281">
    <property type="entry name" value="Kelch motif"/>
    <property type="match status" value="1"/>
</dbReference>
<evidence type="ECO:0000313" key="2">
    <source>
        <dbReference type="EMBL" id="KAF7154065.1"/>
    </source>
</evidence>
<comment type="caution">
    <text evidence="2">The sequence shown here is derived from an EMBL/GenBank/DDBJ whole genome shotgun (WGS) entry which is preliminary data.</text>
</comment>
<feature type="region of interest" description="Disordered" evidence="1">
    <location>
        <begin position="1"/>
        <end position="30"/>
    </location>
</feature>